<dbReference type="AlphaFoldDB" id="A0ABD5T436"/>
<keyword evidence="1" id="KW-0378">Hydrolase</keyword>
<protein>
    <submittedName>
        <fullName evidence="1">HAD family hydrolase</fullName>
    </submittedName>
</protein>
<name>A0ABD5T436_9EURY</name>
<comment type="caution">
    <text evidence="1">The sequence shown here is derived from an EMBL/GenBank/DDBJ whole genome shotgun (WGS) entry which is preliminary data.</text>
</comment>
<reference evidence="1 2" key="1">
    <citation type="journal article" date="2019" name="Int. J. Syst. Evol. Microbiol.">
        <title>The Global Catalogue of Microorganisms (GCM) 10K type strain sequencing project: providing services to taxonomists for standard genome sequencing and annotation.</title>
        <authorList>
            <consortium name="The Broad Institute Genomics Platform"/>
            <consortium name="The Broad Institute Genome Sequencing Center for Infectious Disease"/>
            <person name="Wu L."/>
            <person name="Ma J."/>
        </authorList>
    </citation>
    <scope>NUCLEOTIDE SEQUENCE [LARGE SCALE GENOMIC DNA]</scope>
    <source>
        <strain evidence="1 2">PJ61</strain>
    </source>
</reference>
<dbReference type="GO" id="GO:0016787">
    <property type="term" value="F:hydrolase activity"/>
    <property type="evidence" value="ECO:0007669"/>
    <property type="project" value="UniProtKB-KW"/>
</dbReference>
<keyword evidence="2" id="KW-1185">Reference proteome</keyword>
<evidence type="ECO:0000313" key="2">
    <source>
        <dbReference type="Proteomes" id="UP001596274"/>
    </source>
</evidence>
<dbReference type="Proteomes" id="UP001596274">
    <property type="component" value="Unassembled WGS sequence"/>
</dbReference>
<feature type="non-terminal residue" evidence="1">
    <location>
        <position position="45"/>
    </location>
</feature>
<gene>
    <name evidence="1" type="ORF">ACFQDD_05270</name>
</gene>
<proteinExistence type="predicted"/>
<sequence length="45" mass="4939">MAVTFDLFGTLVDVAYPSDPAEVVARELESRGVDVPDDWHVAYGE</sequence>
<organism evidence="1 2">
    <name type="scientific">Halorubrum pallidum</name>
    <dbReference type="NCBI Taxonomy" id="1526114"/>
    <lineage>
        <taxon>Archaea</taxon>
        <taxon>Methanobacteriati</taxon>
        <taxon>Methanobacteriota</taxon>
        <taxon>Stenosarchaea group</taxon>
        <taxon>Halobacteria</taxon>
        <taxon>Halobacteriales</taxon>
        <taxon>Haloferacaceae</taxon>
        <taxon>Halorubrum</taxon>
    </lineage>
</organism>
<dbReference type="EMBL" id="JBHSWT010000201">
    <property type="protein sequence ID" value="MFC6770931.1"/>
    <property type="molecule type" value="Genomic_DNA"/>
</dbReference>
<evidence type="ECO:0000313" key="1">
    <source>
        <dbReference type="EMBL" id="MFC6770931.1"/>
    </source>
</evidence>
<accession>A0ABD5T436</accession>